<keyword evidence="2" id="KW-1185">Reference proteome</keyword>
<reference evidence="1" key="1">
    <citation type="submission" date="2022-07" db="EMBL/GenBank/DDBJ databases">
        <title>Characterization of the Novel Bacterium Alteromonas immobilis LMIT006 and Alteromonas gregis LMIT007.</title>
        <authorList>
            <person name="Lin X."/>
        </authorList>
    </citation>
    <scope>NUCLEOTIDE SEQUENCE</scope>
    <source>
        <strain evidence="1">LMIT007</strain>
    </source>
</reference>
<gene>
    <name evidence="1" type="ORF">NLF92_11080</name>
</gene>
<sequence>MSEQTEPSMAFPELSAYQKAILTAMEITLFVSRAERTSELAPEFAPELRPDKASDQKLGHIQVDKSSVAVTENKVLTPHPLLTMTADLQLFLADTHSAMTVFVHEDVVLDERGIGLPIEVNATHKKRVWALLQAHLAKLSK</sequence>
<protein>
    <submittedName>
        <fullName evidence="1">Uncharacterized protein</fullName>
    </submittedName>
</protein>
<evidence type="ECO:0000313" key="1">
    <source>
        <dbReference type="EMBL" id="MCP3429489.1"/>
    </source>
</evidence>
<dbReference type="RefSeq" id="WP_254101896.1">
    <property type="nucleotide sequence ID" value="NZ_JANATA010000022.1"/>
</dbReference>
<dbReference type="EMBL" id="JANATA010000022">
    <property type="protein sequence ID" value="MCP3429489.1"/>
    <property type="molecule type" value="Genomic_DNA"/>
</dbReference>
<accession>A0AA42BMD1</accession>
<dbReference type="Proteomes" id="UP001165413">
    <property type="component" value="Unassembled WGS sequence"/>
</dbReference>
<organism evidence="1 2">
    <name type="scientific">Opacimonas viscosa</name>
    <dbReference type="NCBI Taxonomy" id="2961944"/>
    <lineage>
        <taxon>Bacteria</taxon>
        <taxon>Pseudomonadati</taxon>
        <taxon>Pseudomonadota</taxon>
        <taxon>Gammaproteobacteria</taxon>
        <taxon>Alteromonadales</taxon>
        <taxon>Alteromonadaceae</taxon>
        <taxon>Opacimonas</taxon>
    </lineage>
</organism>
<proteinExistence type="predicted"/>
<dbReference type="AlphaFoldDB" id="A0AA42BMD1"/>
<evidence type="ECO:0000313" key="2">
    <source>
        <dbReference type="Proteomes" id="UP001165413"/>
    </source>
</evidence>
<comment type="caution">
    <text evidence="1">The sequence shown here is derived from an EMBL/GenBank/DDBJ whole genome shotgun (WGS) entry which is preliminary data.</text>
</comment>
<name>A0AA42BMD1_9ALTE</name>